<evidence type="ECO:0000313" key="2">
    <source>
        <dbReference type="EMBL" id="KAI0529515.1"/>
    </source>
</evidence>
<dbReference type="Proteomes" id="UP000829196">
    <property type="component" value="Unassembled WGS sequence"/>
</dbReference>
<organism evidence="2 3">
    <name type="scientific">Dendrobium nobile</name>
    <name type="common">Orchid</name>
    <dbReference type="NCBI Taxonomy" id="94219"/>
    <lineage>
        <taxon>Eukaryota</taxon>
        <taxon>Viridiplantae</taxon>
        <taxon>Streptophyta</taxon>
        <taxon>Embryophyta</taxon>
        <taxon>Tracheophyta</taxon>
        <taxon>Spermatophyta</taxon>
        <taxon>Magnoliopsida</taxon>
        <taxon>Liliopsida</taxon>
        <taxon>Asparagales</taxon>
        <taxon>Orchidaceae</taxon>
        <taxon>Epidendroideae</taxon>
        <taxon>Malaxideae</taxon>
        <taxon>Dendrobiinae</taxon>
        <taxon>Dendrobium</taxon>
    </lineage>
</organism>
<gene>
    <name evidence="2" type="ORF">KFK09_002067</name>
</gene>
<evidence type="ECO:0000256" key="1">
    <source>
        <dbReference type="SAM" id="MobiDB-lite"/>
    </source>
</evidence>
<proteinExistence type="predicted"/>
<accession>A0A8T3CCR0</accession>
<dbReference type="EMBL" id="JAGYWB010000002">
    <property type="protein sequence ID" value="KAI0529515.1"/>
    <property type="molecule type" value="Genomic_DNA"/>
</dbReference>
<reference evidence="2" key="1">
    <citation type="journal article" date="2022" name="Front. Genet.">
        <title>Chromosome-Scale Assembly of the Dendrobium nobile Genome Provides Insights Into the Molecular Mechanism of the Biosynthesis of the Medicinal Active Ingredient of Dendrobium.</title>
        <authorList>
            <person name="Xu Q."/>
            <person name="Niu S.-C."/>
            <person name="Li K.-L."/>
            <person name="Zheng P.-J."/>
            <person name="Zhang X.-J."/>
            <person name="Jia Y."/>
            <person name="Liu Y."/>
            <person name="Niu Y.-X."/>
            <person name="Yu L.-H."/>
            <person name="Chen D.-F."/>
            <person name="Zhang G.-Q."/>
        </authorList>
    </citation>
    <scope>NUCLEOTIDE SEQUENCE</scope>
    <source>
        <tissue evidence="2">Leaf</tissue>
    </source>
</reference>
<name>A0A8T3CCR0_DENNO</name>
<comment type="caution">
    <text evidence="2">The sequence shown here is derived from an EMBL/GenBank/DDBJ whole genome shotgun (WGS) entry which is preliminary data.</text>
</comment>
<dbReference type="AlphaFoldDB" id="A0A8T3CCR0"/>
<evidence type="ECO:0000313" key="3">
    <source>
        <dbReference type="Proteomes" id="UP000829196"/>
    </source>
</evidence>
<protein>
    <submittedName>
        <fullName evidence="2">Uncharacterized protein</fullName>
    </submittedName>
</protein>
<feature type="region of interest" description="Disordered" evidence="1">
    <location>
        <begin position="1"/>
        <end position="44"/>
    </location>
</feature>
<sequence length="109" mass="12896">MRRRSKPRNLSPKIPPFNTAIRSINSSKLKTRRRSNHDRTGNKLRRNMIRQKIYFIEIPFNLDTSGRGMIKIVAVFFIRKNIMSTFKKRIVEGSKVNPILKYAEHVQIE</sequence>
<keyword evidence="3" id="KW-1185">Reference proteome</keyword>
<feature type="compositionally biased region" description="Basic residues" evidence="1">
    <location>
        <begin position="29"/>
        <end position="44"/>
    </location>
</feature>